<keyword evidence="2" id="KW-1185">Reference proteome</keyword>
<name>A0A6H1Q1U9_9PROT</name>
<accession>A0A6H1Q1U9</accession>
<protein>
    <submittedName>
        <fullName evidence="1">Uncharacterized protein</fullName>
    </submittedName>
</protein>
<organism evidence="1 2">
    <name type="scientific">Candidatus Pelagibacter giovannonii</name>
    <dbReference type="NCBI Taxonomy" id="2563896"/>
    <lineage>
        <taxon>Bacteria</taxon>
        <taxon>Pseudomonadati</taxon>
        <taxon>Pseudomonadota</taxon>
        <taxon>Alphaproteobacteria</taxon>
        <taxon>Candidatus Pelagibacterales</taxon>
        <taxon>Candidatus Pelagibacteraceae</taxon>
        <taxon>Candidatus Pelagibacter</taxon>
    </lineage>
</organism>
<dbReference type="EMBL" id="CP038852">
    <property type="protein sequence ID" value="QIZ20798.1"/>
    <property type="molecule type" value="Genomic_DNA"/>
</dbReference>
<dbReference type="Proteomes" id="UP000501094">
    <property type="component" value="Chromosome"/>
</dbReference>
<proteinExistence type="predicted"/>
<evidence type="ECO:0000313" key="1">
    <source>
        <dbReference type="EMBL" id="QIZ20798.1"/>
    </source>
</evidence>
<dbReference type="KEGG" id="peg:E5R92_03240"/>
<dbReference type="AlphaFoldDB" id="A0A6H1Q1U9"/>
<dbReference type="RefSeq" id="WP_168606678.1">
    <property type="nucleotide sequence ID" value="NZ_CP038852.1"/>
</dbReference>
<gene>
    <name evidence="1" type="ORF">E5R92_03240</name>
</gene>
<sequence>MKKFLLTTWSQNPEYYFLIENKINYLLKKNFEIVMVCQKKDKKKNYKIKKIIFMRKIFIILKIIF</sequence>
<evidence type="ECO:0000313" key="2">
    <source>
        <dbReference type="Proteomes" id="UP000501094"/>
    </source>
</evidence>
<reference evidence="1 2" key="1">
    <citation type="journal article" date="2020" name="Nat. Microbiol.">
        <title>Lysogenic host-virus interactions in SAR11 marine bacteria.</title>
        <authorList>
            <person name="Morris R.M."/>
            <person name="Cain K.R."/>
            <person name="Hvorecny K.L."/>
            <person name="Kollman J.M."/>
        </authorList>
    </citation>
    <scope>NUCLEOTIDE SEQUENCE [LARGE SCALE GENOMIC DNA]</scope>
    <source>
        <strain evidence="1 2">NP1</strain>
    </source>
</reference>